<dbReference type="Pfam" id="PF07498">
    <property type="entry name" value="Rho_N"/>
    <property type="match status" value="1"/>
</dbReference>
<proteinExistence type="predicted"/>
<organism evidence="3 4">
    <name type="scientific">Rothia endophytica</name>
    <dbReference type="NCBI Taxonomy" id="1324766"/>
    <lineage>
        <taxon>Bacteria</taxon>
        <taxon>Bacillati</taxon>
        <taxon>Actinomycetota</taxon>
        <taxon>Actinomycetes</taxon>
        <taxon>Micrococcales</taxon>
        <taxon>Micrococcaceae</taxon>
        <taxon>Rothia</taxon>
    </lineage>
</organism>
<gene>
    <name evidence="3" type="ORF">GCM10023352_00340</name>
</gene>
<evidence type="ECO:0000259" key="2">
    <source>
        <dbReference type="Pfam" id="PF07498"/>
    </source>
</evidence>
<evidence type="ECO:0000313" key="3">
    <source>
        <dbReference type="EMBL" id="GAA4786773.1"/>
    </source>
</evidence>
<dbReference type="EMBL" id="BAABKP010000001">
    <property type="protein sequence ID" value="GAA4786773.1"/>
    <property type="molecule type" value="Genomic_DNA"/>
</dbReference>
<keyword evidence="4" id="KW-1185">Reference proteome</keyword>
<name>A0ABP9AVC5_9MICC</name>
<dbReference type="Proteomes" id="UP001500187">
    <property type="component" value="Unassembled WGS sequence"/>
</dbReference>
<feature type="compositionally biased region" description="Basic residues" evidence="1">
    <location>
        <begin position="151"/>
        <end position="164"/>
    </location>
</feature>
<feature type="compositionally biased region" description="Basic and acidic residues" evidence="1">
    <location>
        <begin position="79"/>
        <end position="117"/>
    </location>
</feature>
<feature type="region of interest" description="Disordered" evidence="1">
    <location>
        <begin position="244"/>
        <end position="263"/>
    </location>
</feature>
<dbReference type="RefSeq" id="WP_345443176.1">
    <property type="nucleotide sequence ID" value="NZ_BAABKP010000001.1"/>
</dbReference>
<evidence type="ECO:0000256" key="1">
    <source>
        <dbReference type="SAM" id="MobiDB-lite"/>
    </source>
</evidence>
<feature type="region of interest" description="Disordered" evidence="1">
    <location>
        <begin position="1"/>
        <end position="179"/>
    </location>
</feature>
<evidence type="ECO:0000313" key="4">
    <source>
        <dbReference type="Proteomes" id="UP001500187"/>
    </source>
</evidence>
<protein>
    <recommendedName>
        <fullName evidence="2">Rho termination factor-like N-terminal domain-containing protein</fullName>
    </recommendedName>
</protein>
<feature type="domain" description="Rho termination factor-like N-terminal" evidence="2">
    <location>
        <begin position="270"/>
        <end position="301"/>
    </location>
</feature>
<accession>A0ABP9AVC5</accession>
<reference evidence="4" key="1">
    <citation type="journal article" date="2019" name="Int. J. Syst. Evol. Microbiol.">
        <title>The Global Catalogue of Microorganisms (GCM) 10K type strain sequencing project: providing services to taxonomists for standard genome sequencing and annotation.</title>
        <authorList>
            <consortium name="The Broad Institute Genomics Platform"/>
            <consortium name="The Broad Institute Genome Sequencing Center for Infectious Disease"/>
            <person name="Wu L."/>
            <person name="Ma J."/>
        </authorList>
    </citation>
    <scope>NUCLEOTIDE SEQUENCE [LARGE SCALE GENOMIC DNA]</scope>
    <source>
        <strain evidence="4">JCM 18541</strain>
    </source>
</reference>
<feature type="compositionally biased region" description="Basic and acidic residues" evidence="1">
    <location>
        <begin position="47"/>
        <end position="63"/>
    </location>
</feature>
<comment type="caution">
    <text evidence="3">The sequence shown here is derived from an EMBL/GenBank/DDBJ whole genome shotgun (WGS) entry which is preliminary data.</text>
</comment>
<dbReference type="InterPro" id="IPR011112">
    <property type="entry name" value="Rho-like_N"/>
</dbReference>
<sequence>MSKKDKKPQVKKESTQKTLVKTPKSVARSSDKVQEIFAQATKKHLAQHGDEKKAKKAGKEALKKKGYSKTDGMWGKSAVEQKPKKSDQSLEKGAAKKSDKKAEKLKGEKKSDQDTKNAKGAAKLTDQKPGKKNGRKGAEKAAEQQLEPKPSKKANKAKKKKKKIQRENQGPLKAATDSLDIETLLGEDIPDENMYSSADVEVEPEVDLDEMEDLVDAEDPVEPLDELALAEFDREFAEEVADLEEVEHPGAPSGAEAPAQRRPIEVFTRQELYEEAKELDIPGRSRMTKQQLFDAIEEATA</sequence>